<keyword evidence="2" id="KW-1185">Reference proteome</keyword>
<proteinExistence type="predicted"/>
<dbReference type="RefSeq" id="WP_062656686.1">
    <property type="nucleotide sequence ID" value="NZ_BCSY01000039.1"/>
</dbReference>
<evidence type="ECO:0000313" key="1">
    <source>
        <dbReference type="EMBL" id="GAS95503.1"/>
    </source>
</evidence>
<organism evidence="1 2">
    <name type="scientific">Mycolicibacterium canariasense</name>
    <name type="common">Mycobacterium canariasense</name>
    <dbReference type="NCBI Taxonomy" id="228230"/>
    <lineage>
        <taxon>Bacteria</taxon>
        <taxon>Bacillati</taxon>
        <taxon>Actinomycetota</taxon>
        <taxon>Actinomycetes</taxon>
        <taxon>Mycobacteriales</taxon>
        <taxon>Mycobacteriaceae</taxon>
        <taxon>Mycolicibacterium</taxon>
    </lineage>
</organism>
<reference evidence="2" key="1">
    <citation type="journal article" date="2016" name="Genome Announc.">
        <title>Draft Genome Sequences of Five Rapidly Growing Mycobacterium Species, M. thermoresistibile, M. fortuitum subsp. acetamidolyticum, M. canariasense, M. brisbanense, and M. novocastrense.</title>
        <authorList>
            <person name="Katahira K."/>
            <person name="Ogura Y."/>
            <person name="Gotoh Y."/>
            <person name="Hayashi T."/>
        </authorList>
    </citation>
    <scope>NUCLEOTIDE SEQUENCE [LARGE SCALE GENOMIC DNA]</scope>
    <source>
        <strain evidence="2">JCM15298</strain>
    </source>
</reference>
<reference evidence="2" key="2">
    <citation type="submission" date="2016-02" db="EMBL/GenBank/DDBJ databases">
        <title>Draft genome sequence of five rapidly growing Mycobacterium species.</title>
        <authorList>
            <person name="Katahira K."/>
            <person name="Gotou Y."/>
            <person name="Iida K."/>
            <person name="Ogura Y."/>
            <person name="Hayashi T."/>
        </authorList>
    </citation>
    <scope>NUCLEOTIDE SEQUENCE [LARGE SCALE GENOMIC DNA]</scope>
    <source>
        <strain evidence="2">JCM15298</strain>
    </source>
</reference>
<sequence length="62" mass="7061">MTLIPVDVDTQLVRMRLLLAELQAEAAAYRADPDPTHTEDAQRFTCYLGWARNTLNRMQTPA</sequence>
<dbReference type="EMBL" id="BCSY01000039">
    <property type="protein sequence ID" value="GAS95503.1"/>
    <property type="molecule type" value="Genomic_DNA"/>
</dbReference>
<dbReference type="AlphaFoldDB" id="A0A100WCI9"/>
<gene>
    <name evidence="1" type="ORF">RMCC_2469</name>
</gene>
<comment type="caution">
    <text evidence="1">The sequence shown here is derived from an EMBL/GenBank/DDBJ whole genome shotgun (WGS) entry which is preliminary data.</text>
</comment>
<accession>A0A100WCI9</accession>
<dbReference type="STRING" id="228230.RMCC_2469"/>
<dbReference type="Proteomes" id="UP000069443">
    <property type="component" value="Unassembled WGS sequence"/>
</dbReference>
<protein>
    <submittedName>
        <fullName evidence="1">Uncharacterized protein</fullName>
    </submittedName>
</protein>
<name>A0A100WCI9_MYCCR</name>
<evidence type="ECO:0000313" key="2">
    <source>
        <dbReference type="Proteomes" id="UP000069443"/>
    </source>
</evidence>